<gene>
    <name evidence="5" type="primary">INTS4</name>
    <name evidence="5" type="ORF">EC973_002349</name>
</gene>
<feature type="domain" description="INTS4 8 helical bundle" evidence="3">
    <location>
        <begin position="607"/>
        <end position="747"/>
    </location>
</feature>
<sequence length="939" mass="107024">MCRQRHALNTDEEGILVQSLLTQLHQEEDEHTKRLIIQLLDLMSTSPHISVTGVFKELVTELSSEYKDVRYQVLQCIGNMFQNRQLVYDEQSTQFLMDVMELLVQRLADPYFRVRASCIYVLSLIPSVLDLYGRPKGSSQMEKFSEIEIQKVISNHITDPDPMVRKSALDALVQMRLKGYTLDISLYALAAKALHDDHEEVRMGGLDLIRALSSLYPDHILPMHWLVNRKVRLIDDAFVKISDLVNDVMVVVRKKACVMMASYPHVDLDILMHTFKVRFMSHDKRKSYTRIEKKRRGGPVPVAEGDVDVESDDVRVLHSGACGAFVQAMEDEHGEVRNAAIDSICELCMSNEELVGKATESLLVMFHDEIGSIRINAIQSLRKIGSRFALEFDGEQMENALLPLEESESVARLSTHDLLRCVRFKDIACIPVLIKTLMKNMAQYPEDKLSIYLTLRDVGSRHDDYIESLVLDLLGLDSRFRPKETNVEDPEYIATVILIANACASNTKILGKLPQYMFRQLAYLNFKYPDCFPDLRVGTCMSNWNYKCLHVSKETYKSANIKVEGVINFLPATFSGTVNIASDVDDYMHTILDMFKEIRLQMERSYYKEALVTSELAAKSFQYISTLKPTFAGKASLGKLYLDCYQAVIKIKQNCSSPTYSYTMKTAAASLLYSSYSMEHCFAGLSPRTLRAAIYFRILANMAWMFGTIHAMPMYAKKTATEVKQMLIAFLLRVHKLQDRFERNDHDRLGLTDLRQNLEASQQSTTTVNMRKLHSFFASFTPLEIDLNNAIKATSANILHPVPSPDKPLKFKSVHPIQISFEADIIYAFDISHIAIEILEPDGSSSFFWPAPHQFKPTRPHCYKLTTVIDKSFSAWTAPASLTLRLVRSFEPDLPRLDNHIMAFPNESARKTATEAIIISNEIKYTIWPTMTWAKPNNM</sequence>
<dbReference type="SUPFAM" id="SSF48371">
    <property type="entry name" value="ARM repeat"/>
    <property type="match status" value="1"/>
</dbReference>
<dbReference type="InterPro" id="IPR057412">
    <property type="entry name" value="INTS4_C"/>
</dbReference>
<dbReference type="PANTHER" id="PTHR20938">
    <property type="entry name" value="INTEGRATOR COMPLEX SUBUNIT 4"/>
    <property type="match status" value="1"/>
</dbReference>
<protein>
    <submittedName>
        <fullName evidence="5">Integrator complex subunit 4</fullName>
    </submittedName>
</protein>
<dbReference type="Gene3D" id="1.25.10.10">
    <property type="entry name" value="Leucine-rich Repeat Variant"/>
    <property type="match status" value="1"/>
</dbReference>
<name>A0A8H7BKS2_9FUNG</name>
<dbReference type="GO" id="GO:0032039">
    <property type="term" value="C:integrator complex"/>
    <property type="evidence" value="ECO:0007669"/>
    <property type="project" value="TreeGrafter"/>
</dbReference>
<keyword evidence="6" id="KW-1185">Reference proteome</keyword>
<dbReference type="GO" id="GO:0016180">
    <property type="term" value="P:snRNA processing"/>
    <property type="evidence" value="ECO:0007669"/>
    <property type="project" value="TreeGrafter"/>
</dbReference>
<dbReference type="InterPro" id="IPR016024">
    <property type="entry name" value="ARM-type_fold"/>
</dbReference>
<evidence type="ECO:0000259" key="3">
    <source>
        <dbReference type="Pfam" id="PF24493"/>
    </source>
</evidence>
<dbReference type="InterPro" id="IPR056235">
    <property type="entry name" value="INTS4_8HBD"/>
</dbReference>
<evidence type="ECO:0000256" key="2">
    <source>
        <dbReference type="ARBA" id="ARBA00023242"/>
    </source>
</evidence>
<dbReference type="Pfam" id="PF20168">
    <property type="entry name" value="PDS5"/>
    <property type="match status" value="1"/>
</dbReference>
<dbReference type="PANTHER" id="PTHR20938:SF0">
    <property type="entry name" value="INTEGRATOR COMPLEX SUBUNIT 4"/>
    <property type="match status" value="1"/>
</dbReference>
<evidence type="ECO:0000313" key="5">
    <source>
        <dbReference type="EMBL" id="KAF7723119.1"/>
    </source>
</evidence>
<dbReference type="AlphaFoldDB" id="A0A8H7BKS2"/>
<dbReference type="EMBL" id="JABAYA010000163">
    <property type="protein sequence ID" value="KAF7723119.1"/>
    <property type="molecule type" value="Genomic_DNA"/>
</dbReference>
<evidence type="ECO:0000259" key="4">
    <source>
        <dbReference type="Pfam" id="PF25458"/>
    </source>
</evidence>
<evidence type="ECO:0000313" key="6">
    <source>
        <dbReference type="Proteomes" id="UP000605846"/>
    </source>
</evidence>
<reference evidence="5" key="1">
    <citation type="submission" date="2020-01" db="EMBL/GenBank/DDBJ databases">
        <title>Genome Sequencing of Three Apophysomyces-Like Fungal Strains Confirms a Novel Fungal Genus in the Mucoromycota with divergent Burkholderia-like Endosymbiotic Bacteria.</title>
        <authorList>
            <person name="Stajich J.E."/>
            <person name="Macias A.M."/>
            <person name="Carter-House D."/>
            <person name="Lovett B."/>
            <person name="Kasson L.R."/>
            <person name="Berry K."/>
            <person name="Grigoriev I."/>
            <person name="Chang Y."/>
            <person name="Spatafora J."/>
            <person name="Kasson M.T."/>
        </authorList>
    </citation>
    <scope>NUCLEOTIDE SEQUENCE</scope>
    <source>
        <strain evidence="5">NRRL A-21654</strain>
    </source>
</reference>
<proteinExistence type="predicted"/>
<dbReference type="Proteomes" id="UP000605846">
    <property type="component" value="Unassembled WGS sequence"/>
</dbReference>
<dbReference type="InterPro" id="IPR011989">
    <property type="entry name" value="ARM-like"/>
</dbReference>
<feature type="domain" description="Integrator complex subunit 4/Protein SIEL C-terminal Ig-like" evidence="4">
    <location>
        <begin position="797"/>
        <end position="930"/>
    </location>
</feature>
<organism evidence="5 6">
    <name type="scientific">Apophysomyces ossiformis</name>
    <dbReference type="NCBI Taxonomy" id="679940"/>
    <lineage>
        <taxon>Eukaryota</taxon>
        <taxon>Fungi</taxon>
        <taxon>Fungi incertae sedis</taxon>
        <taxon>Mucoromycota</taxon>
        <taxon>Mucoromycotina</taxon>
        <taxon>Mucoromycetes</taxon>
        <taxon>Mucorales</taxon>
        <taxon>Mucorineae</taxon>
        <taxon>Mucoraceae</taxon>
        <taxon>Apophysomyces</taxon>
    </lineage>
</organism>
<comment type="caution">
    <text evidence="5">The sequence shown here is derived from an EMBL/GenBank/DDBJ whole genome shotgun (WGS) entry which is preliminary data.</text>
</comment>
<comment type="subcellular location">
    <subcellularLocation>
        <location evidence="1">Nucleus</location>
    </subcellularLocation>
</comment>
<keyword evidence="2" id="KW-0539">Nucleus</keyword>
<evidence type="ECO:0000256" key="1">
    <source>
        <dbReference type="ARBA" id="ARBA00004123"/>
    </source>
</evidence>
<dbReference type="OrthoDB" id="18190at2759"/>
<accession>A0A8H7BKS2</accession>
<dbReference type="Pfam" id="PF25458">
    <property type="entry name" value="INTS4_C"/>
    <property type="match status" value="1"/>
</dbReference>
<dbReference type="Pfam" id="PF24493">
    <property type="entry name" value="INTS4_8HBD"/>
    <property type="match status" value="1"/>
</dbReference>